<dbReference type="EMBL" id="CP012672">
    <property type="protein sequence ID" value="AUX38233.1"/>
    <property type="molecule type" value="Genomic_DNA"/>
</dbReference>
<accession>A0A4P2R7Z0</accession>
<dbReference type="AlphaFoldDB" id="A0A4P2R7Z0"/>
<keyword evidence="2" id="KW-0732">Signal</keyword>
<proteinExistence type="predicted"/>
<dbReference type="RefSeq" id="WP_237244819.1">
    <property type="nucleotide sequence ID" value="NZ_CP012672.1"/>
</dbReference>
<dbReference type="InterPro" id="IPR011990">
    <property type="entry name" value="TPR-like_helical_dom_sf"/>
</dbReference>
<evidence type="ECO:0008006" key="5">
    <source>
        <dbReference type="Google" id="ProtNLM"/>
    </source>
</evidence>
<feature type="signal peptide" evidence="2">
    <location>
        <begin position="1"/>
        <end position="24"/>
    </location>
</feature>
<dbReference type="SUPFAM" id="SSF48452">
    <property type="entry name" value="TPR-like"/>
    <property type="match status" value="1"/>
</dbReference>
<evidence type="ECO:0000313" key="4">
    <source>
        <dbReference type="Proteomes" id="UP000295497"/>
    </source>
</evidence>
<sequence>MHPGPLSLTALLAFPLAFPLTAHAGQAGGELVAAAAAAGRPPECSARSSRAIARGPTVWERARAPELPRYCDLLARGQAQLGSNPEAAREAARLADQLLPGHAAPQVLLARAALALGSPEDAGRAFDRARGIDPRSVEDPHTMHDLARSLARTGKRDEAIAIYRALVPRIDLLGTADQRALVLLEAAHLSMAAAGAAAKPPSGAAAGGARGDLDEAIAYLREARQRAQTQLARDVTLSLALALDRAGDKAQADAALEGEAADAGAGGDPRAQAAARARAEAARARAADHRAEAAARARAADQHAGAAAREHAADDLASATARLRTVDYLAVPEDRLALEALALERTMAAAAIARWEAYLSGAGGQGPWAGAARARLDALRRGAGGGGQRPARAAATGAAGRALAPAPGPGAGGAR</sequence>
<organism evidence="3 4">
    <name type="scientific">Sorangium cellulosum</name>
    <name type="common">Polyangium cellulosum</name>
    <dbReference type="NCBI Taxonomy" id="56"/>
    <lineage>
        <taxon>Bacteria</taxon>
        <taxon>Pseudomonadati</taxon>
        <taxon>Myxococcota</taxon>
        <taxon>Polyangia</taxon>
        <taxon>Polyangiales</taxon>
        <taxon>Polyangiaceae</taxon>
        <taxon>Sorangium</taxon>
    </lineage>
</organism>
<evidence type="ECO:0000256" key="2">
    <source>
        <dbReference type="SAM" id="SignalP"/>
    </source>
</evidence>
<evidence type="ECO:0000313" key="3">
    <source>
        <dbReference type="EMBL" id="AUX38233.1"/>
    </source>
</evidence>
<reference evidence="3 4" key="1">
    <citation type="submission" date="2015-09" db="EMBL/GenBank/DDBJ databases">
        <title>Sorangium comparison.</title>
        <authorList>
            <person name="Zaburannyi N."/>
            <person name="Bunk B."/>
            <person name="Overmann J."/>
            <person name="Mueller R."/>
        </authorList>
    </citation>
    <scope>NUCLEOTIDE SEQUENCE [LARGE SCALE GENOMIC DNA]</scope>
    <source>
        <strain evidence="3 4">So ce836</strain>
    </source>
</reference>
<evidence type="ECO:0000256" key="1">
    <source>
        <dbReference type="SAM" id="MobiDB-lite"/>
    </source>
</evidence>
<name>A0A4P2R7Z0_SORCE</name>
<protein>
    <recommendedName>
        <fullName evidence="5">Secreted protein</fullName>
    </recommendedName>
</protein>
<feature type="chain" id="PRO_5020576292" description="Secreted protein" evidence="2">
    <location>
        <begin position="25"/>
        <end position="415"/>
    </location>
</feature>
<feature type="region of interest" description="Disordered" evidence="1">
    <location>
        <begin position="381"/>
        <end position="415"/>
    </location>
</feature>
<dbReference type="Proteomes" id="UP000295497">
    <property type="component" value="Chromosome"/>
</dbReference>
<gene>
    <name evidence="3" type="ORF">SOCE836_104740</name>
</gene>
<dbReference type="Gene3D" id="1.25.40.10">
    <property type="entry name" value="Tetratricopeptide repeat domain"/>
    <property type="match status" value="1"/>
</dbReference>
<feature type="compositionally biased region" description="Low complexity" evidence="1">
    <location>
        <begin position="389"/>
        <end position="405"/>
    </location>
</feature>